<protein>
    <submittedName>
        <fullName evidence="2">Uncharacterized protein</fullName>
    </submittedName>
</protein>
<evidence type="ECO:0000313" key="4">
    <source>
        <dbReference type="Proteomes" id="UP000593605"/>
    </source>
</evidence>
<dbReference type="EMBL" id="FQYI01000002">
    <property type="protein sequence ID" value="SHI49266.1"/>
    <property type="molecule type" value="Genomic_DNA"/>
</dbReference>
<accession>A0A1M6BKR5</accession>
<reference evidence="2 3" key="1">
    <citation type="submission" date="2016-11" db="EMBL/GenBank/DDBJ databases">
        <authorList>
            <person name="Jaros S."/>
            <person name="Januszkiewicz K."/>
            <person name="Wedrychowicz H."/>
        </authorList>
    </citation>
    <scope>NUCLEOTIDE SEQUENCE [LARGE SCALE GENOMIC DNA]</scope>
    <source>
        <strain evidence="2 3">DSM 25479</strain>
    </source>
</reference>
<reference evidence="1 4" key="2">
    <citation type="submission" date="2020-10" db="EMBL/GenBank/DDBJ databases">
        <title>Complete genome of Cruoricapor ignavus strain M1214 isolated from the blood culture of a febrile patient.</title>
        <authorList>
            <person name="Guglielmino C.J.D."/>
        </authorList>
    </citation>
    <scope>NUCLEOTIDE SEQUENCE [LARGE SCALE GENOMIC DNA]</scope>
    <source>
        <strain evidence="1 4">M1214</strain>
    </source>
</reference>
<name>A0A1M6BKR5_9FLAO</name>
<keyword evidence="3" id="KW-1185">Reference proteome</keyword>
<dbReference type="STRING" id="1118202.SAMN05443429_10240"/>
<evidence type="ECO:0000313" key="1">
    <source>
        <dbReference type="EMBL" id="QOR74197.1"/>
    </source>
</evidence>
<evidence type="ECO:0000313" key="2">
    <source>
        <dbReference type="EMBL" id="SHI49266.1"/>
    </source>
</evidence>
<sequence length="83" mass="9601">MKDFNFTERHYEKMVELDEKFREIPQEKLKAMIAEGGELVAKNGGFANIDPCSTFDEMLNIGAFIEFRTAKKLLGEFVKEIDH</sequence>
<dbReference type="AlphaFoldDB" id="A0A1M6BKR5"/>
<dbReference type="RefSeq" id="WP_073178091.1">
    <property type="nucleotide sequence ID" value="NZ_CP063145.1"/>
</dbReference>
<dbReference type="KEGG" id="civ:IMZ16_01770"/>
<dbReference type="Proteomes" id="UP000184335">
    <property type="component" value="Unassembled WGS sequence"/>
</dbReference>
<proteinExistence type="predicted"/>
<dbReference type="Proteomes" id="UP000593605">
    <property type="component" value="Chromosome"/>
</dbReference>
<evidence type="ECO:0000313" key="3">
    <source>
        <dbReference type="Proteomes" id="UP000184335"/>
    </source>
</evidence>
<gene>
    <name evidence="1" type="ORF">IMZ16_01770</name>
    <name evidence="2" type="ORF">SAMN05443429_10240</name>
</gene>
<dbReference type="EMBL" id="CP063145">
    <property type="protein sequence ID" value="QOR74197.1"/>
    <property type="molecule type" value="Genomic_DNA"/>
</dbReference>
<organism evidence="2 3">
    <name type="scientific">Cruoricaptor ignavus</name>
    <dbReference type="NCBI Taxonomy" id="1118202"/>
    <lineage>
        <taxon>Bacteria</taxon>
        <taxon>Pseudomonadati</taxon>
        <taxon>Bacteroidota</taxon>
        <taxon>Flavobacteriia</taxon>
        <taxon>Flavobacteriales</taxon>
        <taxon>Weeksellaceae</taxon>
        <taxon>Cruoricaptor</taxon>
    </lineage>
</organism>